<evidence type="ECO:0000313" key="2">
    <source>
        <dbReference type="EnsemblPlants" id="ONIVA11G14170.1"/>
    </source>
</evidence>
<sequence length="320" mass="35090">MGATAGLPFRALLCPQTPVVVAVPSGKARRQWIWRLATTARGWPAMTPRRDPMPESAMMLDSTRWSCKLASKRWASAAAERKSSALLTTAEQVGRAAESRGEEADELHPLVGVTPPLRSTTWMTPRLASITLVGHGSGEPDDRAHRMEPLARVVEMVADVVACMRWRERHTPSHGRMNRSASASVNGGHQPLQRLSPAAAAGEVNDATQPIVDLHLARPVGQEGGDGPQKPHHENVPFPVTSRRLIHPPPCSRRRMWPPPGAQQQVHTPRCSRWWIQTRGRGSVSQGNGGGGDGDKVEDVEDEKNGRRRRKKGLRWGSTK</sequence>
<dbReference type="AlphaFoldDB" id="A0A0E0J2A6"/>
<organism evidence="2">
    <name type="scientific">Oryza nivara</name>
    <name type="common">Indian wild rice</name>
    <name type="synonym">Oryza sativa f. spontanea</name>
    <dbReference type="NCBI Taxonomy" id="4536"/>
    <lineage>
        <taxon>Eukaryota</taxon>
        <taxon>Viridiplantae</taxon>
        <taxon>Streptophyta</taxon>
        <taxon>Embryophyta</taxon>
        <taxon>Tracheophyta</taxon>
        <taxon>Spermatophyta</taxon>
        <taxon>Magnoliopsida</taxon>
        <taxon>Liliopsida</taxon>
        <taxon>Poales</taxon>
        <taxon>Poaceae</taxon>
        <taxon>BOP clade</taxon>
        <taxon>Oryzoideae</taxon>
        <taxon>Oryzeae</taxon>
        <taxon>Oryzinae</taxon>
        <taxon>Oryza</taxon>
    </lineage>
</organism>
<proteinExistence type="predicted"/>
<reference evidence="2" key="2">
    <citation type="submission" date="2018-04" db="EMBL/GenBank/DDBJ databases">
        <title>OnivRS2 (Oryza nivara Reference Sequence Version 2).</title>
        <authorList>
            <person name="Zhang J."/>
            <person name="Kudrna D."/>
            <person name="Lee S."/>
            <person name="Talag J."/>
            <person name="Rajasekar S."/>
            <person name="Welchert J."/>
            <person name="Hsing Y.-I."/>
            <person name="Wing R.A."/>
        </authorList>
    </citation>
    <scope>NUCLEOTIDE SEQUENCE [LARGE SCALE GENOMIC DNA]</scope>
    <source>
        <strain evidence="2">SL10</strain>
    </source>
</reference>
<feature type="region of interest" description="Disordered" evidence="1">
    <location>
        <begin position="171"/>
        <end position="191"/>
    </location>
</feature>
<dbReference type="HOGENOM" id="CLU_869814_0_0_1"/>
<evidence type="ECO:0000256" key="1">
    <source>
        <dbReference type="SAM" id="MobiDB-lite"/>
    </source>
</evidence>
<feature type="region of interest" description="Disordered" evidence="1">
    <location>
        <begin position="218"/>
        <end position="320"/>
    </location>
</feature>
<dbReference type="EnsemblPlants" id="ONIVA11G14170.1">
    <property type="protein sequence ID" value="ONIVA11G14170.1"/>
    <property type="gene ID" value="ONIVA11G14170"/>
</dbReference>
<dbReference type="Gramene" id="ONIVA11G14170.1">
    <property type="protein sequence ID" value="ONIVA11G14170.1"/>
    <property type="gene ID" value="ONIVA11G14170"/>
</dbReference>
<keyword evidence="3" id="KW-1185">Reference proteome</keyword>
<dbReference type="Proteomes" id="UP000006591">
    <property type="component" value="Chromosome 11"/>
</dbReference>
<protein>
    <submittedName>
        <fullName evidence="2">Uncharacterized protein</fullName>
    </submittedName>
</protein>
<evidence type="ECO:0000313" key="3">
    <source>
        <dbReference type="Proteomes" id="UP000006591"/>
    </source>
</evidence>
<feature type="compositionally biased region" description="Pro residues" evidence="1">
    <location>
        <begin position="247"/>
        <end position="261"/>
    </location>
</feature>
<name>A0A0E0J2A6_ORYNI</name>
<accession>A0A0E0J2A6</accession>
<reference evidence="2" key="1">
    <citation type="submission" date="2015-04" db="UniProtKB">
        <authorList>
            <consortium name="EnsemblPlants"/>
        </authorList>
    </citation>
    <scope>IDENTIFICATION</scope>
    <source>
        <strain evidence="2">SL10</strain>
    </source>
</reference>